<accession>A0A2M4CFW0</accession>
<protein>
    <submittedName>
        <fullName evidence="1">Putative secreted protein</fullName>
    </submittedName>
</protein>
<dbReference type="EMBL" id="GGFJ01014667">
    <property type="protein sequence ID" value="MBW63808.1"/>
    <property type="molecule type" value="Transcribed_RNA"/>
</dbReference>
<name>A0A2M4CFW0_9DIPT</name>
<evidence type="ECO:0000313" key="1">
    <source>
        <dbReference type="EMBL" id="MBW63808.1"/>
    </source>
</evidence>
<proteinExistence type="predicted"/>
<reference evidence="1" key="1">
    <citation type="submission" date="2018-01" db="EMBL/GenBank/DDBJ databases">
        <title>An insight into the sialome of Amazonian anophelines.</title>
        <authorList>
            <person name="Ribeiro J.M."/>
            <person name="Scarpassa V."/>
            <person name="Calvo E."/>
        </authorList>
    </citation>
    <scope>NUCLEOTIDE SEQUENCE</scope>
    <source>
        <tissue evidence="1">Salivary glands</tissue>
    </source>
</reference>
<organism evidence="1">
    <name type="scientific">Anopheles marajoara</name>
    <dbReference type="NCBI Taxonomy" id="58244"/>
    <lineage>
        <taxon>Eukaryota</taxon>
        <taxon>Metazoa</taxon>
        <taxon>Ecdysozoa</taxon>
        <taxon>Arthropoda</taxon>
        <taxon>Hexapoda</taxon>
        <taxon>Insecta</taxon>
        <taxon>Pterygota</taxon>
        <taxon>Neoptera</taxon>
        <taxon>Endopterygota</taxon>
        <taxon>Diptera</taxon>
        <taxon>Nematocera</taxon>
        <taxon>Culicoidea</taxon>
        <taxon>Culicidae</taxon>
        <taxon>Anophelinae</taxon>
        <taxon>Anopheles</taxon>
    </lineage>
</organism>
<sequence>MLAFEPYSLSWLLALLLFDLRFMYCRRRRVVLVLLCSRDRMSHSEWASWRSSSLSLLEDELSTMLMGL</sequence>
<dbReference type="AlphaFoldDB" id="A0A2M4CFW0"/>